<reference evidence="2" key="1">
    <citation type="submission" date="2022-11" db="UniProtKB">
        <authorList>
            <consortium name="WormBaseParasite"/>
        </authorList>
    </citation>
    <scope>IDENTIFICATION</scope>
</reference>
<dbReference type="Proteomes" id="UP000887579">
    <property type="component" value="Unplaced"/>
</dbReference>
<dbReference type="WBParaSite" id="ES5_v2.g20660.t1">
    <property type="protein sequence ID" value="ES5_v2.g20660.t1"/>
    <property type="gene ID" value="ES5_v2.g20660"/>
</dbReference>
<sequence length="478" mass="55839">MFIEEDHKKQEEILDISITHFIVPDLLPLKLFESFKAFKLTWKEVEKLKDKIYPTLTTTTLPIAVKVGIILEFLTFPHGHLYFVYKLYEEISGYLSADVKEMYFKNVELYQQLTQHDSAKDPVKFMNTVLKIDNDESIFSNFELILGSRPFDKMIWEKYIKILQEKNAKKRLLEVNHRFNCLFFDDYDSKLVELIESNSLIAISPKDVSDAPESNGLKSAIANFTFDTAIFQPLPFRQPLNSYVYANADGVALIKLQMTSKHFVRVLKKRVIQRLEITDDPKNFYKNALCVPREDESFSKLQNISLSTSLFIETVKPSKVVQKIIQCDIKFLRIGFQNIHLEDFKFFVKYGKIELLSLRKVIDGNGDTVPLEVVLSFTPKLFYVNFFADHLTPQSFQNLLKLKFESKLLYFSLYDVLELIDVESCILFFKENLGPNAKINIEFDDAYPDDNYQELHIALNAMIDEWEPEDEKPEFDLF</sequence>
<evidence type="ECO:0000313" key="2">
    <source>
        <dbReference type="WBParaSite" id="ES5_v2.g20660.t1"/>
    </source>
</evidence>
<protein>
    <submittedName>
        <fullName evidence="2">Uncharacterized protein</fullName>
    </submittedName>
</protein>
<organism evidence="1 2">
    <name type="scientific">Panagrolaimus sp. ES5</name>
    <dbReference type="NCBI Taxonomy" id="591445"/>
    <lineage>
        <taxon>Eukaryota</taxon>
        <taxon>Metazoa</taxon>
        <taxon>Ecdysozoa</taxon>
        <taxon>Nematoda</taxon>
        <taxon>Chromadorea</taxon>
        <taxon>Rhabditida</taxon>
        <taxon>Tylenchina</taxon>
        <taxon>Panagrolaimomorpha</taxon>
        <taxon>Panagrolaimoidea</taxon>
        <taxon>Panagrolaimidae</taxon>
        <taxon>Panagrolaimus</taxon>
    </lineage>
</organism>
<name>A0AC34FTE0_9BILA</name>
<accession>A0AC34FTE0</accession>
<proteinExistence type="predicted"/>
<evidence type="ECO:0000313" key="1">
    <source>
        <dbReference type="Proteomes" id="UP000887579"/>
    </source>
</evidence>